<reference evidence="3 5" key="2">
    <citation type="submission" date="2023-02" db="EMBL/GenBank/DDBJ databases">
        <title>Encephalitozoon hellem ATCC 50451 complete genome.</title>
        <authorList>
            <person name="Mascarenhas dos Santos A.C."/>
            <person name="Julian A.T."/>
            <person name="Pombert J.-F."/>
        </authorList>
    </citation>
    <scope>NUCLEOTIDE SEQUENCE [LARGE SCALE GENOMIC DNA]</scope>
    <source>
        <strain evidence="3 5">ATCC 50451</strain>
    </source>
</reference>
<name>A0A9Q9CDZ7_ENCHE</name>
<feature type="compositionally biased region" description="Low complexity" evidence="1">
    <location>
        <begin position="89"/>
        <end position="104"/>
    </location>
</feature>
<organism evidence="2 4">
    <name type="scientific">Encephalitozoon hellem</name>
    <name type="common">Microsporidian parasite</name>
    <dbReference type="NCBI Taxonomy" id="27973"/>
    <lineage>
        <taxon>Eukaryota</taxon>
        <taxon>Fungi</taxon>
        <taxon>Fungi incertae sedis</taxon>
        <taxon>Microsporidia</taxon>
        <taxon>Unikaryonidae</taxon>
        <taxon>Encephalitozoon</taxon>
    </lineage>
</organism>
<dbReference type="EMBL" id="CP075156">
    <property type="protein sequence ID" value="UTX44118.1"/>
    <property type="molecule type" value="Genomic_DNA"/>
</dbReference>
<sequence length="141" mass="16259">MGQETNIRSTRGLRRHTRSKTQVIFFDSAQIIKADREAQSHRHECKIEADKEVSFSKNDTKAFSVSSSERMFSFKDLLKTFNSLEGKASQKTSGSRSSISSIESLSRDTMMKRREMFDRAFNDVSEQKRHVYSFSRGCARD</sequence>
<evidence type="ECO:0000313" key="4">
    <source>
        <dbReference type="Proteomes" id="UP001059546"/>
    </source>
</evidence>
<gene>
    <name evidence="2" type="ORF">GPU96_10g19070</name>
    <name evidence="3" type="ORF">PFJ87_10g00540</name>
</gene>
<evidence type="ECO:0000256" key="1">
    <source>
        <dbReference type="SAM" id="MobiDB-lite"/>
    </source>
</evidence>
<evidence type="ECO:0000313" key="3">
    <source>
        <dbReference type="EMBL" id="WEL39607.1"/>
    </source>
</evidence>
<dbReference type="Proteomes" id="UP001059546">
    <property type="component" value="Chromosome X"/>
</dbReference>
<evidence type="ECO:0000313" key="5">
    <source>
        <dbReference type="Proteomes" id="UP001217963"/>
    </source>
</evidence>
<feature type="region of interest" description="Disordered" evidence="1">
    <location>
        <begin position="87"/>
        <end position="107"/>
    </location>
</feature>
<keyword evidence="5" id="KW-1185">Reference proteome</keyword>
<evidence type="ECO:0000313" key="2">
    <source>
        <dbReference type="EMBL" id="UTX44118.1"/>
    </source>
</evidence>
<dbReference type="OrthoDB" id="2194943at2759"/>
<protein>
    <submittedName>
        <fullName evidence="2">Uncharacterized protein</fullName>
    </submittedName>
</protein>
<dbReference type="AlphaFoldDB" id="A0A9Q9CDZ7"/>
<dbReference type="EMBL" id="CP119071">
    <property type="protein sequence ID" value="WEL39607.1"/>
    <property type="molecule type" value="Genomic_DNA"/>
</dbReference>
<reference evidence="2" key="1">
    <citation type="submission" date="2021-05" db="EMBL/GenBank/DDBJ databases">
        <title>Encephalitozoon hellem ATCC 50604 Complete Genome.</title>
        <authorList>
            <person name="Mascarenhas dos Santos A.C."/>
            <person name="Julian A.T."/>
            <person name="Pombert J.-F."/>
        </authorList>
    </citation>
    <scope>NUCLEOTIDE SEQUENCE</scope>
    <source>
        <strain evidence="2">ATCC 50604</strain>
    </source>
</reference>
<dbReference type="Proteomes" id="UP001217963">
    <property type="component" value="Chromosome X"/>
</dbReference>
<accession>A0A9Q9CDZ7</accession>
<proteinExistence type="predicted"/>